<keyword evidence="4" id="KW-1185">Reference proteome</keyword>
<evidence type="ECO:0008006" key="5">
    <source>
        <dbReference type="Google" id="ProtNLM"/>
    </source>
</evidence>
<evidence type="ECO:0000313" key="3">
    <source>
        <dbReference type="EMBL" id="MCO6419827.1"/>
    </source>
</evidence>
<dbReference type="Proteomes" id="UP001523392">
    <property type="component" value="Unassembled WGS sequence"/>
</dbReference>
<feature type="non-terminal residue" evidence="3">
    <location>
        <position position="1"/>
    </location>
</feature>
<proteinExistence type="predicted"/>
<comment type="caution">
    <text evidence="3">The sequence shown here is derived from an EMBL/GenBank/DDBJ whole genome shotgun (WGS) entry which is preliminary data.</text>
</comment>
<sequence>IGGGAAAALLAAGLWLLLSPAAPPAPSAPAELAAPPPPPRAGLPATPLLEEEAILALQPAQPGMVRVKSNPRVFVLLFTELEQQGAALNRVAALVEKRGLPRDRLLGDAELAAAIAASGDTPATWFYGHDYRLGDLNRFFALAERDQVPLNEAELWVRDRLREAVAQAVPGEPLALVSIANAGPRMDAAMRAAILRHELAHGHYFTWPGFAEHVHMVWRERFSEADRQALTRFLGREGYDAGNADLMANEAMAYLLFTPDARIFDAAALGVTEAQLERLRGLMRNGLPLP</sequence>
<gene>
    <name evidence="3" type="ORF">JYK14_27220</name>
</gene>
<evidence type="ECO:0000313" key="4">
    <source>
        <dbReference type="Proteomes" id="UP001523392"/>
    </source>
</evidence>
<reference evidence="3 4" key="1">
    <citation type="submission" date="2021-12" db="EMBL/GenBank/DDBJ databases">
        <title>Siccirubricoccus leaddurans sp. nov., a high concentration Zn2+ tolerance bacterium.</title>
        <authorList>
            <person name="Cao Y."/>
        </authorList>
    </citation>
    <scope>NUCLEOTIDE SEQUENCE [LARGE SCALE GENOMIC DNA]</scope>
    <source>
        <strain evidence="3 4">KC 17139</strain>
    </source>
</reference>
<protein>
    <recommendedName>
        <fullName evidence="5">DUF1570 domain-containing protein</fullName>
    </recommendedName>
</protein>
<feature type="chain" id="PRO_5047371520" description="DUF1570 domain-containing protein" evidence="2">
    <location>
        <begin position="25"/>
        <end position="290"/>
    </location>
</feature>
<name>A0ABT1DD15_9PROT</name>
<evidence type="ECO:0000256" key="1">
    <source>
        <dbReference type="SAM" id="MobiDB-lite"/>
    </source>
</evidence>
<feature type="region of interest" description="Disordered" evidence="1">
    <location>
        <begin position="26"/>
        <end position="45"/>
    </location>
</feature>
<dbReference type="EMBL" id="JAFIRR010000234">
    <property type="protein sequence ID" value="MCO6419827.1"/>
    <property type="molecule type" value="Genomic_DNA"/>
</dbReference>
<keyword evidence="2" id="KW-0732">Signal</keyword>
<feature type="signal peptide" evidence="2">
    <location>
        <begin position="1"/>
        <end position="24"/>
    </location>
</feature>
<accession>A0ABT1DD15</accession>
<evidence type="ECO:0000256" key="2">
    <source>
        <dbReference type="SAM" id="SignalP"/>
    </source>
</evidence>
<dbReference type="RefSeq" id="WP_252956506.1">
    <property type="nucleotide sequence ID" value="NZ_JAFIRR010000234.1"/>
</dbReference>
<organism evidence="3 4">
    <name type="scientific">Siccirubricoccus soli</name>
    <dbReference type="NCBI Taxonomy" id="2899147"/>
    <lineage>
        <taxon>Bacteria</taxon>
        <taxon>Pseudomonadati</taxon>
        <taxon>Pseudomonadota</taxon>
        <taxon>Alphaproteobacteria</taxon>
        <taxon>Acetobacterales</taxon>
        <taxon>Roseomonadaceae</taxon>
        <taxon>Siccirubricoccus</taxon>
    </lineage>
</organism>